<comment type="subcellular location">
    <subcellularLocation>
        <location evidence="1">Membrane</location>
    </subcellularLocation>
</comment>
<dbReference type="OrthoDB" id="5196392at2"/>
<organism evidence="3 4">
    <name type="scientific">Mycobacterium conspicuum</name>
    <dbReference type="NCBI Taxonomy" id="44010"/>
    <lineage>
        <taxon>Bacteria</taxon>
        <taxon>Bacillati</taxon>
        <taxon>Actinomycetota</taxon>
        <taxon>Actinomycetes</taxon>
        <taxon>Mycobacteriales</taxon>
        <taxon>Mycobacteriaceae</taxon>
        <taxon>Mycobacterium</taxon>
    </lineage>
</organism>
<sequence>MTMRRRLFGMELVSAVLVLLTVVGVGLAASLYFKQYRPSQQTDPAVAATVVRSASDGTVALLSYAPDSLDKDFATARSHLSGDFLSYYNDLTQRIITPAAKQKSLKTTARVVAAALSELRPDSAVVLVYVDQTTTSSDRPDPTTSTSSALVRMARVNDNWLIVKFDPF</sequence>
<dbReference type="STRING" id="44010.AWC00_13375"/>
<reference evidence="3 4" key="1">
    <citation type="journal article" date="2019" name="Emerg. Microbes Infect.">
        <title>Comprehensive subspecies identification of 175 nontuberculous mycobacteria species based on 7547 genomic profiles.</title>
        <authorList>
            <person name="Matsumoto Y."/>
            <person name="Kinjo T."/>
            <person name="Motooka D."/>
            <person name="Nabeya D."/>
            <person name="Jung N."/>
            <person name="Uechi K."/>
            <person name="Horii T."/>
            <person name="Iida T."/>
            <person name="Fujita J."/>
            <person name="Nakamura S."/>
        </authorList>
    </citation>
    <scope>NUCLEOTIDE SEQUENCE [LARGE SCALE GENOMIC DNA]</scope>
    <source>
        <strain evidence="3 4">JCM 14738</strain>
    </source>
</reference>
<evidence type="ECO:0000256" key="1">
    <source>
        <dbReference type="ARBA" id="ARBA00004370"/>
    </source>
</evidence>
<dbReference type="PANTHER" id="PTHR37042">
    <property type="entry name" value="OUTER MEMBRANE PROTEIN RV1973"/>
    <property type="match status" value="1"/>
</dbReference>
<evidence type="ECO:0000313" key="4">
    <source>
        <dbReference type="Proteomes" id="UP000467385"/>
    </source>
</evidence>
<evidence type="ECO:0000313" key="3">
    <source>
        <dbReference type="EMBL" id="BBZ40694.1"/>
    </source>
</evidence>
<accession>A0A1X1TB31</accession>
<gene>
    <name evidence="3" type="ORF">MCNS_37570</name>
</gene>
<protein>
    <submittedName>
        <fullName evidence="3">Uncharacterized protein</fullName>
    </submittedName>
</protein>
<evidence type="ECO:0000256" key="2">
    <source>
        <dbReference type="ARBA" id="ARBA00023136"/>
    </source>
</evidence>
<keyword evidence="4" id="KW-1185">Reference proteome</keyword>
<dbReference type="GO" id="GO:0016020">
    <property type="term" value="C:membrane"/>
    <property type="evidence" value="ECO:0007669"/>
    <property type="project" value="UniProtKB-SubCell"/>
</dbReference>
<proteinExistence type="predicted"/>
<dbReference type="RefSeq" id="WP_085233145.1">
    <property type="nucleotide sequence ID" value="NZ_AP022613.1"/>
</dbReference>
<name>A0A1X1TB31_9MYCO</name>
<dbReference type="PANTHER" id="PTHR37042:SF4">
    <property type="entry name" value="OUTER MEMBRANE PROTEIN RV1973"/>
    <property type="match status" value="1"/>
</dbReference>
<dbReference type="Proteomes" id="UP000467385">
    <property type="component" value="Chromosome"/>
</dbReference>
<keyword evidence="2" id="KW-0472">Membrane</keyword>
<dbReference type="EMBL" id="AP022613">
    <property type="protein sequence ID" value="BBZ40694.1"/>
    <property type="molecule type" value="Genomic_DNA"/>
</dbReference>
<dbReference type="AlphaFoldDB" id="A0A1X1TB31"/>